<accession>A0A0R2CRT6</accession>
<proteinExistence type="predicted"/>
<reference evidence="2 3" key="1">
    <citation type="journal article" date="2015" name="Genome Announc.">
        <title>Expanding the biotechnology potential of lactobacilli through comparative genomics of 213 strains and associated genera.</title>
        <authorList>
            <person name="Sun Z."/>
            <person name="Harris H.M."/>
            <person name="McCann A."/>
            <person name="Guo C."/>
            <person name="Argimon S."/>
            <person name="Zhang W."/>
            <person name="Yang X."/>
            <person name="Jeffery I.B."/>
            <person name="Cooney J.C."/>
            <person name="Kagawa T.F."/>
            <person name="Liu W."/>
            <person name="Song Y."/>
            <person name="Salvetti E."/>
            <person name="Wrobel A."/>
            <person name="Rasinkangas P."/>
            <person name="Parkhill J."/>
            <person name="Rea M.C."/>
            <person name="O'Sullivan O."/>
            <person name="Ritari J."/>
            <person name="Douillard F.P."/>
            <person name="Paul Ross R."/>
            <person name="Yang R."/>
            <person name="Briner A.E."/>
            <person name="Felis G.E."/>
            <person name="de Vos W.M."/>
            <person name="Barrangou R."/>
            <person name="Klaenhammer T.R."/>
            <person name="Caufield P.W."/>
            <person name="Cui Y."/>
            <person name="Zhang H."/>
            <person name="O'Toole P.W."/>
        </authorList>
    </citation>
    <scope>NUCLEOTIDE SEQUENCE [LARGE SCALE GENOMIC DNA]</scope>
    <source>
        <strain evidence="2 3">DSM 24302</strain>
    </source>
</reference>
<name>A0A0R2CRT6_9LACO</name>
<dbReference type="EMBL" id="AYZR01000004">
    <property type="protein sequence ID" value="KRM94513.1"/>
    <property type="molecule type" value="Genomic_DNA"/>
</dbReference>
<protein>
    <recommendedName>
        <fullName evidence="1">RNA polymerase sigma-70 ECF-like HTH domain-containing protein</fullName>
    </recommendedName>
</protein>
<evidence type="ECO:0000259" key="1">
    <source>
        <dbReference type="Pfam" id="PF07638"/>
    </source>
</evidence>
<evidence type="ECO:0000313" key="2">
    <source>
        <dbReference type="EMBL" id="KRM94513.1"/>
    </source>
</evidence>
<dbReference type="STRING" id="1423802.FC56_GL001470"/>
<dbReference type="SUPFAM" id="SSF88659">
    <property type="entry name" value="Sigma3 and sigma4 domains of RNA polymerase sigma factors"/>
    <property type="match status" value="1"/>
</dbReference>
<gene>
    <name evidence="2" type="ORF">FC56_GL001470</name>
</gene>
<dbReference type="InterPro" id="IPR013324">
    <property type="entry name" value="RNA_pol_sigma_r3/r4-like"/>
</dbReference>
<feature type="domain" description="RNA polymerase sigma-70 ECF-like HTH" evidence="1">
    <location>
        <begin position="113"/>
        <end position="168"/>
    </location>
</feature>
<comment type="caution">
    <text evidence="2">The sequence shown here is derived from an EMBL/GenBank/DDBJ whole genome shotgun (WGS) entry which is preliminary data.</text>
</comment>
<dbReference type="Gene3D" id="1.10.10.10">
    <property type="entry name" value="Winged helix-like DNA-binding domain superfamily/Winged helix DNA-binding domain"/>
    <property type="match status" value="1"/>
</dbReference>
<dbReference type="Pfam" id="PF07638">
    <property type="entry name" value="Sigma70_ECF"/>
    <property type="match status" value="1"/>
</dbReference>
<dbReference type="Proteomes" id="UP000051256">
    <property type="component" value="Unassembled WGS sequence"/>
</dbReference>
<keyword evidence="3" id="KW-1185">Reference proteome</keyword>
<dbReference type="AlphaFoldDB" id="A0A0R2CRT6"/>
<dbReference type="PATRIC" id="fig|1423802.4.peg.1488"/>
<organism evidence="2 3">
    <name type="scientific">Lentilactobacillus senioris DSM 24302 = JCM 17472</name>
    <dbReference type="NCBI Taxonomy" id="1423802"/>
    <lineage>
        <taxon>Bacteria</taxon>
        <taxon>Bacillati</taxon>
        <taxon>Bacillota</taxon>
        <taxon>Bacilli</taxon>
        <taxon>Lactobacillales</taxon>
        <taxon>Lactobacillaceae</taxon>
        <taxon>Lentilactobacillus</taxon>
    </lineage>
</organism>
<evidence type="ECO:0000313" key="3">
    <source>
        <dbReference type="Proteomes" id="UP000051256"/>
    </source>
</evidence>
<dbReference type="InterPro" id="IPR036388">
    <property type="entry name" value="WH-like_DNA-bd_sf"/>
</dbReference>
<sequence>MSPMKYPREATDVFETPQQAAFEFLLTGDHQNVIYGAIKRLHIYRSYEAYDDLVQEGRLAFVRSYLRAPEAVRKNEHKLLVYIYQGVYWHLLNCLDQFRRKGEHQTEVTTLPVQATDLEPTLETNQLYQQLLSVLSPNERRYLTAAYVRGLNVSEMAREFEVSRKTIYWWKAGVAQKAKIIWHKG</sequence>
<dbReference type="InterPro" id="IPR053812">
    <property type="entry name" value="HTH_Sigma70_ECF-like"/>
</dbReference>